<evidence type="ECO:0000313" key="2">
    <source>
        <dbReference type="Proteomes" id="UP001143910"/>
    </source>
</evidence>
<protein>
    <submittedName>
        <fullName evidence="1">Uncharacterized protein</fullName>
    </submittedName>
</protein>
<sequence length="574" mass="62355">MKYLLLASLGCFAASALAADCSNPAGPIPSELLHVYWDARNKMCSNSDCAQGKNCVVSAAATSNNKELVVVLSRTKSSGSGFPYCYDGTNDIINQCVYDQHYFNGRWSYGGQTFSLVSGLTDVTPPPSGCNVAKYCAYTYHNDNCKITTWRGNGQVPNYLATRAPSASMACVAMLIYSPAALHYALRERLQRIEPWRTNTMAPVLLDLVRRAFAPGRPSDAFSTQWRNPGDVFSVLLILGGDIVARALAQLVGSKITPVAFSFGNLSPPKHPPVVHFLTMSDFDMWKDKAVSAHLETILKAKHEFDTNRANEEVPGSGNDLVFPKKAGLCVSIYKAEQAKVGAPGYDSVYWFGWGTSILQLGIAAIPCGVYGDWGIMLVTAVGILLSFVTGSLPQWKEEKWACRDKSKKDVIVTTGNGSQHAVLILGQGKGLDLEDLAAGPTDIKASTQRTTRFALLGLALLWVLLLITAAGIKENTWFLLAVGGLGICQNIFAAGIMRDPAAYGMPLEFVEVIGSPKVMETLFQVEDKYPYTGASMLATFFPGNLKDAEKVKWKDLEETAKERWTAWKAGHVG</sequence>
<dbReference type="Proteomes" id="UP001143910">
    <property type="component" value="Unassembled WGS sequence"/>
</dbReference>
<gene>
    <name evidence="1" type="ORF">NQ176_g2545</name>
</gene>
<reference evidence="1" key="1">
    <citation type="submission" date="2022-08" db="EMBL/GenBank/DDBJ databases">
        <title>Genome Sequence of Lecanicillium fungicola.</title>
        <authorList>
            <person name="Buettner E."/>
        </authorList>
    </citation>
    <scope>NUCLEOTIDE SEQUENCE</scope>
    <source>
        <strain evidence="1">Babe33</strain>
    </source>
</reference>
<comment type="caution">
    <text evidence="1">The sequence shown here is derived from an EMBL/GenBank/DDBJ whole genome shotgun (WGS) entry which is preliminary data.</text>
</comment>
<keyword evidence="2" id="KW-1185">Reference proteome</keyword>
<accession>A0ACC1NMT9</accession>
<organism evidence="1 2">
    <name type="scientific">Zarea fungicola</name>
    <dbReference type="NCBI Taxonomy" id="93591"/>
    <lineage>
        <taxon>Eukaryota</taxon>
        <taxon>Fungi</taxon>
        <taxon>Dikarya</taxon>
        <taxon>Ascomycota</taxon>
        <taxon>Pezizomycotina</taxon>
        <taxon>Sordariomycetes</taxon>
        <taxon>Hypocreomycetidae</taxon>
        <taxon>Hypocreales</taxon>
        <taxon>Cordycipitaceae</taxon>
        <taxon>Zarea</taxon>
    </lineage>
</organism>
<evidence type="ECO:0000313" key="1">
    <source>
        <dbReference type="EMBL" id="KAJ2980595.1"/>
    </source>
</evidence>
<dbReference type="EMBL" id="JANJQO010000187">
    <property type="protein sequence ID" value="KAJ2980595.1"/>
    <property type="molecule type" value="Genomic_DNA"/>
</dbReference>
<name>A0ACC1NMT9_9HYPO</name>
<proteinExistence type="predicted"/>